<organism evidence="2 3">
    <name type="scientific">Orbilia oligospora</name>
    <name type="common">Nematode-trapping fungus</name>
    <name type="synonym">Arthrobotrys oligospora</name>
    <dbReference type="NCBI Taxonomy" id="2813651"/>
    <lineage>
        <taxon>Eukaryota</taxon>
        <taxon>Fungi</taxon>
        <taxon>Dikarya</taxon>
        <taxon>Ascomycota</taxon>
        <taxon>Pezizomycotina</taxon>
        <taxon>Orbiliomycetes</taxon>
        <taxon>Orbiliales</taxon>
        <taxon>Orbiliaceae</taxon>
        <taxon>Orbilia</taxon>
    </lineage>
</organism>
<accession>A0A7C8PGG4</accession>
<evidence type="ECO:0000313" key="2">
    <source>
        <dbReference type="EMBL" id="TGJ72525.1"/>
    </source>
</evidence>
<protein>
    <submittedName>
        <fullName evidence="2">Uncharacterized protein</fullName>
    </submittedName>
</protein>
<feature type="region of interest" description="Disordered" evidence="1">
    <location>
        <begin position="1"/>
        <end position="46"/>
    </location>
</feature>
<feature type="compositionally biased region" description="Pro residues" evidence="1">
    <location>
        <begin position="7"/>
        <end position="16"/>
    </location>
</feature>
<name>A0A7C8PGG4_ORBOL</name>
<gene>
    <name evidence="2" type="ORF">EYR41_004414</name>
</gene>
<dbReference type="AlphaFoldDB" id="A0A7C8PGG4"/>
<feature type="compositionally biased region" description="Low complexity" evidence="1">
    <location>
        <begin position="17"/>
        <end position="30"/>
    </location>
</feature>
<comment type="caution">
    <text evidence="2">The sequence shown here is derived from an EMBL/GenBank/DDBJ whole genome shotgun (WGS) entry which is preliminary data.</text>
</comment>
<evidence type="ECO:0000256" key="1">
    <source>
        <dbReference type="SAM" id="MobiDB-lite"/>
    </source>
</evidence>
<sequence>MSSKKLPPFPGIPLPTPSSSSAAAAAAAAAAGGGGGPSSSSPLSNRANISLPAPTLPFSTYPQPHFHRAWYRKCLHSTPTVRIPYGPEVEYLSTTTEGGGGGGSVGGRYITTNKNRLCMCDSVDGYFLEEVDQSAAGGSSLYVEKEVVEEFWRILEWEDEKEGKLRKEKEGKVVKVVKGVVKGVKEVVGSVSVSVSPGKRRKEKERKRVLRWVPRWKRLEGCCAGCADVGEEGEEGGLRWRVV</sequence>
<proteinExistence type="predicted"/>
<evidence type="ECO:0000313" key="3">
    <source>
        <dbReference type="Proteomes" id="UP000297595"/>
    </source>
</evidence>
<dbReference type="Proteomes" id="UP000297595">
    <property type="component" value="Unassembled WGS sequence"/>
</dbReference>
<reference evidence="2 3" key="1">
    <citation type="submission" date="2019-03" db="EMBL/GenBank/DDBJ databases">
        <title>Nematode-trapping fungi genome.</title>
        <authorList>
            <person name="Vidal-Diez De Ulzurrun G."/>
        </authorList>
    </citation>
    <scope>NUCLEOTIDE SEQUENCE [LARGE SCALE GENOMIC DNA]</scope>
    <source>
        <strain evidence="2 3">TWF154</strain>
    </source>
</reference>
<dbReference type="EMBL" id="SOZJ01000002">
    <property type="protein sequence ID" value="TGJ72525.1"/>
    <property type="molecule type" value="Genomic_DNA"/>
</dbReference>